<dbReference type="InterPro" id="IPR035709">
    <property type="entry name" value="YoaB-like"/>
</dbReference>
<dbReference type="InterPro" id="IPR006175">
    <property type="entry name" value="YjgF/YER057c/UK114"/>
</dbReference>
<keyword evidence="2" id="KW-1185">Reference proteome</keyword>
<organism evidence="1 2">
    <name type="scientific">Paraburkholderia acidicola</name>
    <dbReference type="NCBI Taxonomy" id="1912599"/>
    <lineage>
        <taxon>Bacteria</taxon>
        <taxon>Pseudomonadati</taxon>
        <taxon>Pseudomonadota</taxon>
        <taxon>Betaproteobacteria</taxon>
        <taxon>Burkholderiales</taxon>
        <taxon>Burkholderiaceae</taxon>
        <taxon>Paraburkholderia</taxon>
    </lineage>
</organism>
<name>A0ABV1LUE4_9BURK</name>
<dbReference type="PANTHER" id="PTHR47328:SF1">
    <property type="entry name" value="RUTC FAMILY PROTEIN YOAB"/>
    <property type="match status" value="1"/>
</dbReference>
<dbReference type="SUPFAM" id="SSF55298">
    <property type="entry name" value="YjgF-like"/>
    <property type="match status" value="1"/>
</dbReference>
<proteinExistence type="predicted"/>
<comment type="caution">
    <text evidence="1">The sequence shown here is derived from an EMBL/GenBank/DDBJ whole genome shotgun (WGS) entry which is preliminary data.</text>
</comment>
<dbReference type="RefSeq" id="WP_349544700.1">
    <property type="nucleotide sequence ID" value="NZ_JAOALG010000002.1"/>
</dbReference>
<dbReference type="EMBL" id="JAOALG010000002">
    <property type="protein sequence ID" value="MEQ5842953.1"/>
    <property type="molecule type" value="Genomic_DNA"/>
</dbReference>
<evidence type="ECO:0000313" key="2">
    <source>
        <dbReference type="Proteomes" id="UP001469089"/>
    </source>
</evidence>
<evidence type="ECO:0000313" key="1">
    <source>
        <dbReference type="EMBL" id="MEQ5842953.1"/>
    </source>
</evidence>
<accession>A0ABV1LUE4</accession>
<reference evidence="1 2" key="1">
    <citation type="journal article" date="2024" name="Chem. Sci.">
        <title>Discovery of a lagriamide polyketide by integrated genome mining, isotopic labeling, and untargeted metabolomics.</title>
        <authorList>
            <person name="Fergusson C.H."/>
            <person name="Saulog J."/>
            <person name="Paulo B.S."/>
            <person name="Wilson D.M."/>
            <person name="Liu D.Y."/>
            <person name="Morehouse N.J."/>
            <person name="Waterworth S."/>
            <person name="Barkei J."/>
            <person name="Gray C.A."/>
            <person name="Kwan J.C."/>
            <person name="Eustaquio A.S."/>
            <person name="Linington R.G."/>
        </authorList>
    </citation>
    <scope>NUCLEOTIDE SEQUENCE [LARGE SCALE GENOMIC DNA]</scope>
    <source>
        <strain evidence="1 2">RL17-338-BIF-B</strain>
    </source>
</reference>
<dbReference type="Proteomes" id="UP001469089">
    <property type="component" value="Unassembled WGS sequence"/>
</dbReference>
<dbReference type="Gene3D" id="3.30.1330.40">
    <property type="entry name" value="RutC-like"/>
    <property type="match status" value="1"/>
</dbReference>
<dbReference type="GO" id="GO:0016787">
    <property type="term" value="F:hydrolase activity"/>
    <property type="evidence" value="ECO:0007669"/>
    <property type="project" value="UniProtKB-KW"/>
</dbReference>
<dbReference type="PANTHER" id="PTHR47328">
    <property type="match status" value="1"/>
</dbReference>
<gene>
    <name evidence="1" type="ORF">N0A02_26210</name>
</gene>
<dbReference type="Pfam" id="PF01042">
    <property type="entry name" value="Ribonuc_L-PSP"/>
    <property type="match status" value="1"/>
</dbReference>
<protein>
    <submittedName>
        <fullName evidence="1">Rid family hydrolase</fullName>
    </submittedName>
</protein>
<sequence>MLEITRFDTTDKLSKAVASGQFVFVSGQVPDNAEADSYQQTLEALNKVEKYLLKAGCTRAHMLFAMIFVKDLSNLAEINRAWSDWLPEGTAPARACVEATPASSQFALQVFAVGQQSTIA</sequence>
<dbReference type="InterPro" id="IPR035959">
    <property type="entry name" value="RutC-like_sf"/>
</dbReference>
<keyword evidence="1" id="KW-0378">Hydrolase</keyword>